<dbReference type="EMBL" id="JACCKB010000008">
    <property type="protein sequence ID" value="NYZ65832.1"/>
    <property type="molecule type" value="Genomic_DNA"/>
</dbReference>
<keyword evidence="2" id="KW-1185">Reference proteome</keyword>
<name>A0A853I2W0_9GAMM</name>
<protein>
    <recommendedName>
        <fullName evidence="3">Solute-binding protein family 3/N-terminal domain-containing protein</fullName>
    </recommendedName>
</protein>
<dbReference type="RefSeq" id="WP_180567862.1">
    <property type="nucleotide sequence ID" value="NZ_JACCKB010000008.1"/>
</dbReference>
<evidence type="ECO:0008006" key="3">
    <source>
        <dbReference type="Google" id="ProtNLM"/>
    </source>
</evidence>
<sequence>MVSKPNRLKLLVTFSLSLFLIMNAYAVFSFELNTGAQDSAPKYFMKDGEMTGLCVEIIHALEKENPNIRIAGYNKFFPFKRIKLNLEK</sequence>
<proteinExistence type="predicted"/>
<evidence type="ECO:0000313" key="1">
    <source>
        <dbReference type="EMBL" id="NYZ65832.1"/>
    </source>
</evidence>
<accession>A0A853I2W0</accession>
<dbReference type="AlphaFoldDB" id="A0A853I2W0"/>
<organism evidence="1 2">
    <name type="scientific">Spartinivicinus marinus</name>
    <dbReference type="NCBI Taxonomy" id="2994442"/>
    <lineage>
        <taxon>Bacteria</taxon>
        <taxon>Pseudomonadati</taxon>
        <taxon>Pseudomonadota</taxon>
        <taxon>Gammaproteobacteria</taxon>
        <taxon>Oceanospirillales</taxon>
        <taxon>Zooshikellaceae</taxon>
        <taxon>Spartinivicinus</taxon>
    </lineage>
</organism>
<dbReference type="Proteomes" id="UP000569732">
    <property type="component" value="Unassembled WGS sequence"/>
</dbReference>
<gene>
    <name evidence="1" type="ORF">H0A36_07380</name>
</gene>
<evidence type="ECO:0000313" key="2">
    <source>
        <dbReference type="Proteomes" id="UP000569732"/>
    </source>
</evidence>
<reference evidence="1 2" key="1">
    <citation type="submission" date="2020-07" db="EMBL/GenBank/DDBJ databases">
        <title>Endozoicomonas sp. nov., isolated from sediment.</title>
        <authorList>
            <person name="Gu T."/>
        </authorList>
    </citation>
    <scope>NUCLEOTIDE SEQUENCE [LARGE SCALE GENOMIC DNA]</scope>
    <source>
        <strain evidence="1 2">SM1973</strain>
    </source>
</reference>
<comment type="caution">
    <text evidence="1">The sequence shown here is derived from an EMBL/GenBank/DDBJ whole genome shotgun (WGS) entry which is preliminary data.</text>
</comment>